<evidence type="ECO:0000256" key="6">
    <source>
        <dbReference type="ARBA" id="ARBA00023136"/>
    </source>
</evidence>
<feature type="region of interest" description="Disordered" evidence="8">
    <location>
        <begin position="1"/>
        <end position="60"/>
    </location>
</feature>
<evidence type="ECO:0000256" key="9">
    <source>
        <dbReference type="SAM" id="Phobius"/>
    </source>
</evidence>
<evidence type="ECO:0000313" key="11">
    <source>
        <dbReference type="EMBL" id="MBK1705353.1"/>
    </source>
</evidence>
<evidence type="ECO:0000313" key="12">
    <source>
        <dbReference type="Proteomes" id="UP001296776"/>
    </source>
</evidence>
<evidence type="ECO:0000256" key="8">
    <source>
        <dbReference type="SAM" id="MobiDB-lite"/>
    </source>
</evidence>
<accession>A0AAJ0U4W8</accession>
<name>A0AAJ0U4W8_9GAMM</name>
<evidence type="ECO:0000256" key="5">
    <source>
        <dbReference type="ARBA" id="ARBA00022989"/>
    </source>
</evidence>
<dbReference type="AlphaFoldDB" id="A0AAJ0U4W8"/>
<evidence type="ECO:0000256" key="4">
    <source>
        <dbReference type="ARBA" id="ARBA00022692"/>
    </source>
</evidence>
<dbReference type="PANTHER" id="PTHR30336">
    <property type="entry name" value="INNER MEMBRANE PROTEIN, PROBABLE PERMEASE"/>
    <property type="match status" value="1"/>
</dbReference>
<keyword evidence="2" id="KW-1003">Cell membrane</keyword>
<evidence type="ECO:0000256" key="1">
    <source>
        <dbReference type="ARBA" id="ARBA00004377"/>
    </source>
</evidence>
<dbReference type="Proteomes" id="UP001296776">
    <property type="component" value="Unassembled WGS sequence"/>
</dbReference>
<evidence type="ECO:0000256" key="2">
    <source>
        <dbReference type="ARBA" id="ARBA00022475"/>
    </source>
</evidence>
<keyword evidence="3" id="KW-0997">Cell inner membrane</keyword>
<keyword evidence="6 9" id="KW-0472">Membrane</keyword>
<dbReference type="EMBL" id="NRSJ01000021">
    <property type="protein sequence ID" value="MBK1705353.1"/>
    <property type="molecule type" value="Genomic_DNA"/>
</dbReference>
<keyword evidence="5 9" id="KW-1133">Transmembrane helix</keyword>
<proteinExistence type="predicted"/>
<evidence type="ECO:0000256" key="7">
    <source>
        <dbReference type="ARBA" id="ARBA00037355"/>
    </source>
</evidence>
<reference evidence="11" key="2">
    <citation type="journal article" date="2020" name="Microorganisms">
        <title>Osmotic Adaptation and Compatible Solute Biosynthesis of Phototrophic Bacteria as Revealed from Genome Analyses.</title>
        <authorList>
            <person name="Imhoff J.F."/>
            <person name="Rahn T."/>
            <person name="Kunzel S."/>
            <person name="Keller A."/>
            <person name="Neulinger S.C."/>
        </authorList>
    </citation>
    <scope>NUCLEOTIDE SEQUENCE</scope>
    <source>
        <strain evidence="11">DSM 11080</strain>
    </source>
</reference>
<evidence type="ECO:0000256" key="3">
    <source>
        <dbReference type="ARBA" id="ARBA00022519"/>
    </source>
</evidence>
<keyword evidence="4 9" id="KW-0812">Transmembrane</keyword>
<feature type="domain" description="DUF218" evidence="10">
    <location>
        <begin position="112"/>
        <end position="227"/>
    </location>
</feature>
<dbReference type="GO" id="GO:0005886">
    <property type="term" value="C:plasma membrane"/>
    <property type="evidence" value="ECO:0007669"/>
    <property type="project" value="UniProtKB-SubCell"/>
</dbReference>
<feature type="compositionally biased region" description="Polar residues" evidence="8">
    <location>
        <begin position="30"/>
        <end position="39"/>
    </location>
</feature>
<keyword evidence="12" id="KW-1185">Reference proteome</keyword>
<organism evidence="11 12">
    <name type="scientific">Halochromatium glycolicum</name>
    <dbReference type="NCBI Taxonomy" id="85075"/>
    <lineage>
        <taxon>Bacteria</taxon>
        <taxon>Pseudomonadati</taxon>
        <taxon>Pseudomonadota</taxon>
        <taxon>Gammaproteobacteria</taxon>
        <taxon>Chromatiales</taxon>
        <taxon>Chromatiaceae</taxon>
        <taxon>Halochromatium</taxon>
    </lineage>
</organism>
<feature type="compositionally biased region" description="Basic and acidic residues" evidence="8">
    <location>
        <begin position="15"/>
        <end position="29"/>
    </location>
</feature>
<feature type="transmembrane region" description="Helical" evidence="9">
    <location>
        <begin position="70"/>
        <end position="91"/>
    </location>
</feature>
<comment type="subcellular location">
    <subcellularLocation>
        <location evidence="1">Cell inner membrane</location>
        <topology evidence="1">Single-pass membrane protein</topology>
    </subcellularLocation>
</comment>
<dbReference type="InterPro" id="IPR003848">
    <property type="entry name" value="DUF218"/>
</dbReference>
<protein>
    <recommendedName>
        <fullName evidence="10">DUF218 domain-containing protein</fullName>
    </recommendedName>
</protein>
<comment type="function">
    <text evidence="7">Participates in the barrier function of the cell envelope.</text>
</comment>
<dbReference type="Pfam" id="PF02698">
    <property type="entry name" value="DUF218"/>
    <property type="match status" value="1"/>
</dbReference>
<dbReference type="InterPro" id="IPR051599">
    <property type="entry name" value="Cell_Envelope_Assoc"/>
</dbReference>
<feature type="compositionally biased region" description="Low complexity" evidence="8">
    <location>
        <begin position="1"/>
        <end position="14"/>
    </location>
</feature>
<evidence type="ECO:0000259" key="10">
    <source>
        <dbReference type="Pfam" id="PF02698"/>
    </source>
</evidence>
<gene>
    <name evidence="11" type="ORF">CKO40_12545</name>
</gene>
<dbReference type="CDD" id="cd06259">
    <property type="entry name" value="YdcF-like"/>
    <property type="match status" value="1"/>
</dbReference>
<sequence>MPNPAQSSPQASASPRDRELEGATVEHESNSQTGATETDANAGACASSGPDSNTPAQAGGHWSRRLRCGAWWLGIGLLSLIAVLACIDLSVTLATRDAIASAIDEVEPTPVALILGTARTHRGKPNRFYRARIEAAAALFHQKRVRGILVSGDNATRHYNEPIAMQKDLVALGVPAEYITLDYAGFRTLDSIVRAKKVFGLEQVLVVSQAFHAARAIFLARHFELEARGFAAADPPRSGFQSGFFSVRAREVLARAAAILDIVTGRGPRFLGKHETVRLRDEPAREIQALKQS</sequence>
<dbReference type="PANTHER" id="PTHR30336:SF0">
    <property type="entry name" value="PROTEIN SANA"/>
    <property type="match status" value="1"/>
</dbReference>
<reference evidence="11" key="1">
    <citation type="submission" date="2017-08" db="EMBL/GenBank/DDBJ databases">
        <authorList>
            <person name="Imhoff J.F."/>
            <person name="Rahn T."/>
            <person name="Kuenzel S."/>
            <person name="Neulinger S.C."/>
        </authorList>
    </citation>
    <scope>NUCLEOTIDE SEQUENCE</scope>
    <source>
        <strain evidence="11">DSM 11080</strain>
    </source>
</reference>
<comment type="caution">
    <text evidence="11">The sequence shown here is derived from an EMBL/GenBank/DDBJ whole genome shotgun (WGS) entry which is preliminary data.</text>
</comment>